<dbReference type="AlphaFoldDB" id="H0R6J9"/>
<dbReference type="InterPro" id="IPR001387">
    <property type="entry name" value="Cro/C1-type_HTH"/>
</dbReference>
<dbReference type="GO" id="GO:0003677">
    <property type="term" value="F:DNA binding"/>
    <property type="evidence" value="ECO:0007669"/>
    <property type="project" value="InterPro"/>
</dbReference>
<reference evidence="2 3" key="1">
    <citation type="submission" date="2011-12" db="EMBL/GenBank/DDBJ databases">
        <title>Whole genome shotgun sequence of Gordonia effusa NBRC 100432.</title>
        <authorList>
            <person name="Yoshida I."/>
            <person name="Takarada H."/>
            <person name="Hosoyama A."/>
            <person name="Tsuchikane K."/>
            <person name="Katsumata H."/>
            <person name="Yamazaki S."/>
            <person name="Fujita N."/>
        </authorList>
    </citation>
    <scope>NUCLEOTIDE SEQUENCE [LARGE SCALE GENOMIC DNA]</scope>
    <source>
        <strain evidence="2 3">NBRC 100432</strain>
    </source>
</reference>
<feature type="domain" description="HTH cro/C1-type" evidence="1">
    <location>
        <begin position="64"/>
        <end position="84"/>
    </location>
</feature>
<sequence>MRSSHPELSEVLMTLFDSPDFSRTQRDAAKENPAKVIADRTRCRGIHAVGETHLRQIQSGVTPRPSLQVVAALADAFEVDIAYFTSAFHQRHANLSQQDRLAYARLRHRADFYRLATMLRELPRDQQVVIDALIEILR</sequence>
<dbReference type="InterPro" id="IPR010982">
    <property type="entry name" value="Lambda_DNA-bd_dom_sf"/>
</dbReference>
<evidence type="ECO:0000313" key="2">
    <source>
        <dbReference type="EMBL" id="GAB20700.1"/>
    </source>
</evidence>
<gene>
    <name evidence="2" type="ORF">GOEFS_124_00320</name>
</gene>
<dbReference type="Gene3D" id="1.10.260.40">
    <property type="entry name" value="lambda repressor-like DNA-binding domains"/>
    <property type="match status" value="1"/>
</dbReference>
<dbReference type="EMBL" id="BAEH01000124">
    <property type="protein sequence ID" value="GAB20700.1"/>
    <property type="molecule type" value="Genomic_DNA"/>
</dbReference>
<dbReference type="Proteomes" id="UP000035034">
    <property type="component" value="Unassembled WGS sequence"/>
</dbReference>
<keyword evidence="3" id="KW-1185">Reference proteome</keyword>
<dbReference type="RefSeq" id="WP_007320035.1">
    <property type="nucleotide sequence ID" value="NZ_BAEH01000124.1"/>
</dbReference>
<organism evidence="2 3">
    <name type="scientific">Gordonia effusa NBRC 100432</name>
    <dbReference type="NCBI Taxonomy" id="1077974"/>
    <lineage>
        <taxon>Bacteria</taxon>
        <taxon>Bacillati</taxon>
        <taxon>Actinomycetota</taxon>
        <taxon>Actinomycetes</taxon>
        <taxon>Mycobacteriales</taxon>
        <taxon>Gordoniaceae</taxon>
        <taxon>Gordonia</taxon>
    </lineage>
</organism>
<protein>
    <recommendedName>
        <fullName evidence="1">HTH cro/C1-type domain-containing protein</fullName>
    </recommendedName>
</protein>
<accession>H0R6J9</accession>
<dbReference type="OrthoDB" id="2679623at2"/>
<evidence type="ECO:0000259" key="1">
    <source>
        <dbReference type="PROSITE" id="PS50943"/>
    </source>
</evidence>
<evidence type="ECO:0000313" key="3">
    <source>
        <dbReference type="Proteomes" id="UP000035034"/>
    </source>
</evidence>
<name>H0R6J9_9ACTN</name>
<proteinExistence type="predicted"/>
<comment type="caution">
    <text evidence="2">The sequence shown here is derived from an EMBL/GenBank/DDBJ whole genome shotgun (WGS) entry which is preliminary data.</text>
</comment>
<dbReference type="PROSITE" id="PS50943">
    <property type="entry name" value="HTH_CROC1"/>
    <property type="match status" value="1"/>
</dbReference>